<reference evidence="7 8" key="1">
    <citation type="submission" date="2020-04" db="EMBL/GenBank/DDBJ databases">
        <title>Draft genome of Pyxidicoccus fallax type strain.</title>
        <authorList>
            <person name="Whitworth D.E."/>
        </authorList>
    </citation>
    <scope>NUCLEOTIDE SEQUENCE [LARGE SCALE GENOMIC DNA]</scope>
    <source>
        <strain evidence="7 8">DSM 14698</strain>
    </source>
</reference>
<sequence length="262" mass="28210">MVTPVTTSGPTRVPPTSKVLSVSSLRKAYGGTVAVDGVSFDVGRGEIVGLLGPNGAGKTTTINMVLGVLEPTSGSIHIEDVDLARQRSAALERTNFAAVYSPLPGNLTVAQNLRVFGLIYGVKSLSARIAELLEEFDLVRFRDTRCGVLSSGEQTRVALAKAMLNRPHLLLLDEPTASLDPATARDIRERIRDFASRGTGGVLWTSHNMYEVEDVCHRVLFMSHGKVLLEGDPRTLPGEHGKASLEELFIAVAREPLALERA</sequence>
<keyword evidence="4" id="KW-0547">Nucleotide-binding</keyword>
<comment type="similarity">
    <text evidence="1">Belongs to the ABC transporter superfamily.</text>
</comment>
<dbReference type="InterPro" id="IPR003439">
    <property type="entry name" value="ABC_transporter-like_ATP-bd"/>
</dbReference>
<dbReference type="InterPro" id="IPR027417">
    <property type="entry name" value="P-loop_NTPase"/>
</dbReference>
<evidence type="ECO:0000313" key="8">
    <source>
        <dbReference type="Proteomes" id="UP000518300"/>
    </source>
</evidence>
<dbReference type="AlphaFoldDB" id="A0A848LZM6"/>
<dbReference type="EMBL" id="JABBJJ010000528">
    <property type="protein sequence ID" value="NMO23089.1"/>
    <property type="molecule type" value="Genomic_DNA"/>
</dbReference>
<evidence type="ECO:0000259" key="6">
    <source>
        <dbReference type="PROSITE" id="PS50893"/>
    </source>
</evidence>
<accession>A0A848LZM6</accession>
<dbReference type="InterPro" id="IPR017871">
    <property type="entry name" value="ABC_transporter-like_CS"/>
</dbReference>
<keyword evidence="3" id="KW-0536">Nodulation</keyword>
<dbReference type="PANTHER" id="PTHR42711:SF5">
    <property type="entry name" value="ABC TRANSPORTER ATP-BINDING PROTEIN NATA"/>
    <property type="match status" value="1"/>
</dbReference>
<dbReference type="Proteomes" id="UP000518300">
    <property type="component" value="Unassembled WGS sequence"/>
</dbReference>
<evidence type="ECO:0000256" key="2">
    <source>
        <dbReference type="ARBA" id="ARBA00022448"/>
    </source>
</evidence>
<evidence type="ECO:0000256" key="4">
    <source>
        <dbReference type="ARBA" id="ARBA00022741"/>
    </source>
</evidence>
<dbReference type="PROSITE" id="PS50893">
    <property type="entry name" value="ABC_TRANSPORTER_2"/>
    <property type="match status" value="1"/>
</dbReference>
<proteinExistence type="inferred from homology"/>
<evidence type="ECO:0000256" key="1">
    <source>
        <dbReference type="ARBA" id="ARBA00005417"/>
    </source>
</evidence>
<keyword evidence="2" id="KW-0813">Transport</keyword>
<comment type="caution">
    <text evidence="7">The sequence shown here is derived from an EMBL/GenBank/DDBJ whole genome shotgun (WGS) entry which is preliminary data.</text>
</comment>
<dbReference type="GO" id="GO:0005524">
    <property type="term" value="F:ATP binding"/>
    <property type="evidence" value="ECO:0007669"/>
    <property type="project" value="UniProtKB-KW"/>
</dbReference>
<dbReference type="Pfam" id="PF00005">
    <property type="entry name" value="ABC_tran"/>
    <property type="match status" value="1"/>
</dbReference>
<dbReference type="GO" id="GO:0016887">
    <property type="term" value="F:ATP hydrolysis activity"/>
    <property type="evidence" value="ECO:0007669"/>
    <property type="project" value="InterPro"/>
</dbReference>
<dbReference type="InterPro" id="IPR003593">
    <property type="entry name" value="AAA+_ATPase"/>
</dbReference>
<evidence type="ECO:0000256" key="5">
    <source>
        <dbReference type="ARBA" id="ARBA00022840"/>
    </source>
</evidence>
<keyword evidence="5 7" id="KW-0067">ATP-binding</keyword>
<dbReference type="PANTHER" id="PTHR42711">
    <property type="entry name" value="ABC TRANSPORTER ATP-BINDING PROTEIN"/>
    <property type="match status" value="1"/>
</dbReference>
<dbReference type="Gene3D" id="3.40.50.300">
    <property type="entry name" value="P-loop containing nucleotide triphosphate hydrolases"/>
    <property type="match status" value="1"/>
</dbReference>
<dbReference type="PROSITE" id="PS00211">
    <property type="entry name" value="ABC_TRANSPORTER_1"/>
    <property type="match status" value="1"/>
</dbReference>
<name>A0A848LZM6_9BACT</name>
<feature type="domain" description="ABC transporter" evidence="6">
    <location>
        <begin position="20"/>
        <end position="249"/>
    </location>
</feature>
<evidence type="ECO:0000256" key="3">
    <source>
        <dbReference type="ARBA" id="ARBA00022458"/>
    </source>
</evidence>
<keyword evidence="8" id="KW-1185">Reference proteome</keyword>
<dbReference type="SMART" id="SM00382">
    <property type="entry name" value="AAA"/>
    <property type="match status" value="1"/>
</dbReference>
<evidence type="ECO:0000313" key="7">
    <source>
        <dbReference type="EMBL" id="NMO23089.1"/>
    </source>
</evidence>
<protein>
    <submittedName>
        <fullName evidence="7">ABC transporter ATP-binding protein</fullName>
    </submittedName>
</protein>
<dbReference type="CDD" id="cd03230">
    <property type="entry name" value="ABC_DR_subfamily_A"/>
    <property type="match status" value="1"/>
</dbReference>
<organism evidence="7 8">
    <name type="scientific">Pyxidicoccus fallax</name>
    <dbReference type="NCBI Taxonomy" id="394095"/>
    <lineage>
        <taxon>Bacteria</taxon>
        <taxon>Pseudomonadati</taxon>
        <taxon>Myxococcota</taxon>
        <taxon>Myxococcia</taxon>
        <taxon>Myxococcales</taxon>
        <taxon>Cystobacterineae</taxon>
        <taxon>Myxococcaceae</taxon>
        <taxon>Pyxidicoccus</taxon>
    </lineage>
</organism>
<dbReference type="InterPro" id="IPR050763">
    <property type="entry name" value="ABC_transporter_ATP-binding"/>
</dbReference>
<gene>
    <name evidence="7" type="ORF">HG543_50750</name>
</gene>
<dbReference type="SUPFAM" id="SSF52540">
    <property type="entry name" value="P-loop containing nucleoside triphosphate hydrolases"/>
    <property type="match status" value="1"/>
</dbReference>
<dbReference type="RefSeq" id="WP_169352198.1">
    <property type="nucleotide sequence ID" value="NZ_JABBJJ010000528.1"/>
</dbReference>